<evidence type="ECO:0000256" key="1">
    <source>
        <dbReference type="SAM" id="MobiDB-lite"/>
    </source>
</evidence>
<evidence type="ECO:0000313" key="2">
    <source>
        <dbReference type="EMBL" id="VFU11640.1"/>
    </source>
</evidence>
<reference evidence="2" key="1">
    <citation type="submission" date="2019-03" db="EMBL/GenBank/DDBJ databases">
        <authorList>
            <person name="Hao L."/>
        </authorList>
    </citation>
    <scope>NUCLEOTIDE SEQUENCE</scope>
</reference>
<organism evidence="2">
    <name type="scientific">anaerobic digester metagenome</name>
    <dbReference type="NCBI Taxonomy" id="1263854"/>
    <lineage>
        <taxon>unclassified sequences</taxon>
        <taxon>metagenomes</taxon>
        <taxon>ecological metagenomes</taxon>
    </lineage>
</organism>
<name>A0A485LZL6_9ZZZZ</name>
<proteinExistence type="predicted"/>
<accession>A0A485LZL6</accession>
<gene>
    <name evidence="2" type="ORF">SCFA_1290004</name>
</gene>
<protein>
    <submittedName>
        <fullName evidence="2">Uncharacterized protein</fullName>
    </submittedName>
</protein>
<sequence length="107" mass="12288">MFNFNPFRRKKPPGKTQNKLNSKDCPAGTLIENQLEIKIENILVKITRCSKIPSQNELSAFIPRLEIRRSCYKDGRWADEEIVLNSITLVDAPRHLPGQTGRRTDNP</sequence>
<dbReference type="EMBL" id="CAADRN010000034">
    <property type="protein sequence ID" value="VFU11640.1"/>
    <property type="molecule type" value="Genomic_DNA"/>
</dbReference>
<dbReference type="AlphaFoldDB" id="A0A485LZL6"/>
<feature type="region of interest" description="Disordered" evidence="1">
    <location>
        <begin position="1"/>
        <end position="22"/>
    </location>
</feature>